<evidence type="ECO:0000313" key="1">
    <source>
        <dbReference type="EMBL" id="MCK0536512.1"/>
    </source>
</evidence>
<protein>
    <submittedName>
        <fullName evidence="1">Uncharacterized protein</fullName>
    </submittedName>
</protein>
<comment type="caution">
    <text evidence="1">The sequence shown here is derived from an EMBL/GenBank/DDBJ whole genome shotgun (WGS) entry which is preliminary data.</text>
</comment>
<reference evidence="1" key="1">
    <citation type="submission" date="2022-04" db="EMBL/GenBank/DDBJ databases">
        <title>Alcanivorax sp. CY1518 draft genome sequence.</title>
        <authorList>
            <person name="Zhao G."/>
            <person name="An M."/>
        </authorList>
    </citation>
    <scope>NUCLEOTIDE SEQUENCE</scope>
    <source>
        <strain evidence="1">CY1518</strain>
    </source>
</reference>
<dbReference type="RefSeq" id="WP_246947786.1">
    <property type="nucleotide sequence ID" value="NZ_JALKII010000001.1"/>
</dbReference>
<proteinExistence type="predicted"/>
<evidence type="ECO:0000313" key="2">
    <source>
        <dbReference type="Proteomes" id="UP001165524"/>
    </source>
</evidence>
<dbReference type="Proteomes" id="UP001165524">
    <property type="component" value="Unassembled WGS sequence"/>
</dbReference>
<keyword evidence="2" id="KW-1185">Reference proteome</keyword>
<gene>
    <name evidence="1" type="ORF">MU846_02195</name>
</gene>
<dbReference type="EMBL" id="JALKII010000001">
    <property type="protein sequence ID" value="MCK0536512.1"/>
    <property type="molecule type" value="Genomic_DNA"/>
</dbReference>
<accession>A0ABT0E3W3</accession>
<sequence>MLQILIAIAAFTVLALLAAPLWARSRRAPGPPAAAYLEQKTMALAEELWREYRIKVPDFAAQSSDAEFVGMHLAAFTQLFQRMIERGFDSEAKLWLSHLAEQHDAGAAAHLILSAALAFECRGGRHAAQPEFAAQAMRIALERL</sequence>
<organism evidence="1 2">
    <name type="scientific">Alcanivorax quisquiliarum</name>
    <dbReference type="NCBI Taxonomy" id="2933565"/>
    <lineage>
        <taxon>Bacteria</taxon>
        <taxon>Pseudomonadati</taxon>
        <taxon>Pseudomonadota</taxon>
        <taxon>Gammaproteobacteria</taxon>
        <taxon>Oceanospirillales</taxon>
        <taxon>Alcanivoracaceae</taxon>
        <taxon>Alcanivorax</taxon>
    </lineage>
</organism>
<name>A0ABT0E3W3_9GAMM</name>